<dbReference type="Gramene" id="ERM94137">
    <property type="protein sequence ID" value="ERM94137"/>
    <property type="gene ID" value="AMTR_s00010p00152590"/>
</dbReference>
<protein>
    <submittedName>
        <fullName evidence="1">Uncharacterized protein</fullName>
    </submittedName>
</protein>
<keyword evidence="2" id="KW-1185">Reference proteome</keyword>
<proteinExistence type="predicted"/>
<sequence length="79" mass="8651">MGHKMWPNDWARRPAKSSSLVAPGSSSLMAAGGYWWPQVGGSRCGYYWWLLNSGFAGCYSTVVAAQKTTAQWLAFCSLV</sequence>
<evidence type="ECO:0000313" key="2">
    <source>
        <dbReference type="Proteomes" id="UP000017836"/>
    </source>
</evidence>
<dbReference type="AlphaFoldDB" id="W1NEC8"/>
<organism evidence="1 2">
    <name type="scientific">Amborella trichopoda</name>
    <dbReference type="NCBI Taxonomy" id="13333"/>
    <lineage>
        <taxon>Eukaryota</taxon>
        <taxon>Viridiplantae</taxon>
        <taxon>Streptophyta</taxon>
        <taxon>Embryophyta</taxon>
        <taxon>Tracheophyta</taxon>
        <taxon>Spermatophyta</taxon>
        <taxon>Magnoliopsida</taxon>
        <taxon>Amborellales</taxon>
        <taxon>Amborellaceae</taxon>
        <taxon>Amborella</taxon>
    </lineage>
</organism>
<accession>W1NEC8</accession>
<name>W1NEC8_AMBTC</name>
<dbReference type="HOGENOM" id="CLU_2609238_0_0_1"/>
<reference evidence="2" key="1">
    <citation type="journal article" date="2013" name="Science">
        <title>The Amborella genome and the evolution of flowering plants.</title>
        <authorList>
            <consortium name="Amborella Genome Project"/>
        </authorList>
    </citation>
    <scope>NUCLEOTIDE SEQUENCE [LARGE SCALE GENOMIC DNA]</scope>
</reference>
<evidence type="ECO:0000313" key="1">
    <source>
        <dbReference type="EMBL" id="ERM94137.1"/>
    </source>
</evidence>
<gene>
    <name evidence="1" type="ORF">AMTR_s00010p00152590</name>
</gene>
<dbReference type="EMBL" id="KI397513">
    <property type="protein sequence ID" value="ERM94137.1"/>
    <property type="molecule type" value="Genomic_DNA"/>
</dbReference>
<dbReference type="Proteomes" id="UP000017836">
    <property type="component" value="Unassembled WGS sequence"/>
</dbReference>